<dbReference type="PANTHER" id="PTHR33988">
    <property type="entry name" value="ENDORIBONUCLEASE MAZF-RELATED"/>
    <property type="match status" value="1"/>
</dbReference>
<comment type="caution">
    <text evidence="3">The sequence shown here is derived from an EMBL/GenBank/DDBJ whole genome shotgun (WGS) entry which is preliminary data.</text>
</comment>
<accession>A0A7W3SP08</accession>
<dbReference type="GO" id="GO:0016787">
    <property type="term" value="F:hydrolase activity"/>
    <property type="evidence" value="ECO:0007669"/>
    <property type="project" value="UniProtKB-KW"/>
</dbReference>
<dbReference type="GO" id="GO:0006402">
    <property type="term" value="P:mRNA catabolic process"/>
    <property type="evidence" value="ECO:0007669"/>
    <property type="project" value="TreeGrafter"/>
</dbReference>
<name>A0A7W3SP08_9BACL</name>
<dbReference type="InterPro" id="IPR011067">
    <property type="entry name" value="Plasmid_toxin/cell-grow_inhib"/>
</dbReference>
<evidence type="ECO:0000313" key="3">
    <source>
        <dbReference type="EMBL" id="MBA9083575.1"/>
    </source>
</evidence>
<dbReference type="Gene3D" id="2.30.30.110">
    <property type="match status" value="1"/>
</dbReference>
<protein>
    <submittedName>
        <fullName evidence="3">mRNA interferase MazF</fullName>
        <ecNumber evidence="3">3.1.-.-</ecNumber>
    </submittedName>
</protein>
<dbReference type="GO" id="GO:0004521">
    <property type="term" value="F:RNA endonuclease activity"/>
    <property type="evidence" value="ECO:0007669"/>
    <property type="project" value="TreeGrafter"/>
</dbReference>
<organism evidence="3 4">
    <name type="scientific">Fontibacillus solani</name>
    <dbReference type="NCBI Taxonomy" id="1572857"/>
    <lineage>
        <taxon>Bacteria</taxon>
        <taxon>Bacillati</taxon>
        <taxon>Bacillota</taxon>
        <taxon>Bacilli</taxon>
        <taxon>Bacillales</taxon>
        <taxon>Paenibacillaceae</taxon>
        <taxon>Fontibacillus</taxon>
    </lineage>
</organism>
<dbReference type="Proteomes" id="UP000567067">
    <property type="component" value="Unassembled WGS sequence"/>
</dbReference>
<dbReference type="Pfam" id="PF02452">
    <property type="entry name" value="PemK_toxin"/>
    <property type="match status" value="1"/>
</dbReference>
<dbReference type="AlphaFoldDB" id="A0A7W3SP08"/>
<comment type="similarity">
    <text evidence="1">Belongs to the PemK/MazF family.</text>
</comment>
<keyword evidence="4" id="KW-1185">Reference proteome</keyword>
<dbReference type="RefSeq" id="WP_182533767.1">
    <property type="nucleotide sequence ID" value="NZ_JACJIP010000001.1"/>
</dbReference>
<dbReference type="PANTHER" id="PTHR33988:SF3">
    <property type="entry name" value="ENDORIBONUCLEASE TOXIN CHPB-RELATED"/>
    <property type="match status" value="1"/>
</dbReference>
<evidence type="ECO:0000256" key="2">
    <source>
        <dbReference type="ARBA" id="ARBA00022649"/>
    </source>
</evidence>
<keyword evidence="2" id="KW-1277">Toxin-antitoxin system</keyword>
<dbReference type="GO" id="GO:0016075">
    <property type="term" value="P:rRNA catabolic process"/>
    <property type="evidence" value="ECO:0007669"/>
    <property type="project" value="TreeGrafter"/>
</dbReference>
<dbReference type="EC" id="3.1.-.-" evidence="3"/>
<dbReference type="SUPFAM" id="SSF50118">
    <property type="entry name" value="Cell growth inhibitor/plasmid maintenance toxic component"/>
    <property type="match status" value="1"/>
</dbReference>
<gene>
    <name evidence="3" type="ORF">FHR92_000018</name>
</gene>
<dbReference type="GO" id="GO:0003677">
    <property type="term" value="F:DNA binding"/>
    <property type="evidence" value="ECO:0007669"/>
    <property type="project" value="InterPro"/>
</dbReference>
<evidence type="ECO:0000313" key="4">
    <source>
        <dbReference type="Proteomes" id="UP000567067"/>
    </source>
</evidence>
<reference evidence="3 4" key="1">
    <citation type="submission" date="2020-08" db="EMBL/GenBank/DDBJ databases">
        <title>Genomic Encyclopedia of Type Strains, Phase III (KMG-III): the genomes of soil and plant-associated and newly described type strains.</title>
        <authorList>
            <person name="Whitman W."/>
        </authorList>
    </citation>
    <scope>NUCLEOTIDE SEQUENCE [LARGE SCALE GENOMIC DNA]</scope>
    <source>
        <strain evidence="3 4">CECT 8693</strain>
    </source>
</reference>
<keyword evidence="3" id="KW-0378">Hydrolase</keyword>
<evidence type="ECO:0000256" key="1">
    <source>
        <dbReference type="ARBA" id="ARBA00007521"/>
    </source>
</evidence>
<sequence length="125" mass="13511">MPITGKITRGSVIWLKLHPQAKNEQAGYRPAIVLSDGLIDPENSSFALIASVTNTARDYPFEVPIPTGILISGSRVAQSQLTGVVLTDQVKSLDLSARHAEVIEQIDPKTAFFLSIITNVRSILA</sequence>
<proteinExistence type="inferred from homology"/>
<dbReference type="EMBL" id="JACJIP010000001">
    <property type="protein sequence ID" value="MBA9083575.1"/>
    <property type="molecule type" value="Genomic_DNA"/>
</dbReference>
<dbReference type="InterPro" id="IPR003477">
    <property type="entry name" value="PemK-like"/>
</dbReference>